<dbReference type="STRING" id="7070.D6X0Z7"/>
<feature type="transmembrane region" description="Helical" evidence="9">
    <location>
        <begin position="12"/>
        <end position="31"/>
    </location>
</feature>
<feature type="transmembrane region" description="Helical" evidence="9">
    <location>
        <begin position="222"/>
        <end position="241"/>
    </location>
</feature>
<keyword evidence="11" id="KW-1185">Reference proteome</keyword>
<dbReference type="Proteomes" id="UP000007266">
    <property type="component" value="Linkage group 9"/>
</dbReference>
<dbReference type="HOGENOM" id="CLU_953975_0_0_1"/>
<keyword evidence="3 9" id="KW-0812">Transmembrane</keyword>
<evidence type="ECO:0000313" key="11">
    <source>
        <dbReference type="Proteomes" id="UP000007266"/>
    </source>
</evidence>
<proteinExistence type="predicted"/>
<dbReference type="Gene3D" id="1.20.1070.10">
    <property type="entry name" value="Rhodopsin 7-helix transmembrane proteins"/>
    <property type="match status" value="1"/>
</dbReference>
<accession>D6X0Z7</accession>
<keyword evidence="4 9" id="KW-1133">Transmembrane helix</keyword>
<feature type="transmembrane region" description="Helical" evidence="9">
    <location>
        <begin position="184"/>
        <end position="202"/>
    </location>
</feature>
<evidence type="ECO:0000256" key="9">
    <source>
        <dbReference type="SAM" id="Phobius"/>
    </source>
</evidence>
<evidence type="ECO:0000256" key="3">
    <source>
        <dbReference type="ARBA" id="ARBA00022692"/>
    </source>
</evidence>
<evidence type="ECO:0000256" key="8">
    <source>
        <dbReference type="ARBA" id="ARBA00023224"/>
    </source>
</evidence>
<organism evidence="10 11">
    <name type="scientific">Tribolium castaneum</name>
    <name type="common">Red flour beetle</name>
    <dbReference type="NCBI Taxonomy" id="7070"/>
    <lineage>
        <taxon>Eukaryota</taxon>
        <taxon>Metazoa</taxon>
        <taxon>Ecdysozoa</taxon>
        <taxon>Arthropoda</taxon>
        <taxon>Hexapoda</taxon>
        <taxon>Insecta</taxon>
        <taxon>Pterygota</taxon>
        <taxon>Neoptera</taxon>
        <taxon>Endopterygota</taxon>
        <taxon>Coleoptera</taxon>
        <taxon>Polyphaga</taxon>
        <taxon>Cucujiformia</taxon>
        <taxon>Tenebrionidae</taxon>
        <taxon>Tenebrionidae incertae sedis</taxon>
        <taxon>Tribolium</taxon>
    </lineage>
</organism>
<dbReference type="PANTHER" id="PTHR24229:SF40">
    <property type="entry name" value="ALLATOSTATIN C RECEPTOR 1-RELATED"/>
    <property type="match status" value="1"/>
</dbReference>
<dbReference type="EMBL" id="KQ971372">
    <property type="protein sequence ID" value="EFA09529.2"/>
    <property type="molecule type" value="Genomic_DNA"/>
</dbReference>
<keyword evidence="7" id="KW-0675">Receptor</keyword>
<evidence type="ECO:0008006" key="12">
    <source>
        <dbReference type="Google" id="ProtNLM"/>
    </source>
</evidence>
<evidence type="ECO:0000256" key="7">
    <source>
        <dbReference type="ARBA" id="ARBA00023170"/>
    </source>
</evidence>
<feature type="transmembrane region" description="Helical" evidence="9">
    <location>
        <begin position="127"/>
        <end position="145"/>
    </location>
</feature>
<keyword evidence="8" id="KW-0807">Transducer</keyword>
<protein>
    <recommendedName>
        <fullName evidence="12">G-protein coupled receptors family 1 profile domain-containing protein</fullName>
    </recommendedName>
</protein>
<keyword evidence="6 9" id="KW-0472">Membrane</keyword>
<dbReference type="GO" id="GO:0042277">
    <property type="term" value="F:peptide binding"/>
    <property type="evidence" value="ECO:0000318"/>
    <property type="project" value="GO_Central"/>
</dbReference>
<evidence type="ECO:0000256" key="1">
    <source>
        <dbReference type="ARBA" id="ARBA00004651"/>
    </source>
</evidence>
<keyword evidence="2" id="KW-1003">Cell membrane</keyword>
<gene>
    <name evidence="10" type="primary">AUGUSTUS-3.0.2_11633</name>
    <name evidence="10" type="ORF">TcasGA2_TC011633</name>
</gene>
<comment type="subcellular location">
    <subcellularLocation>
        <location evidence="1">Cell membrane</location>
        <topology evidence="1">Multi-pass membrane protein</topology>
    </subcellularLocation>
</comment>
<dbReference type="CDD" id="cd00637">
    <property type="entry name" value="7tm_classA_rhodopsin-like"/>
    <property type="match status" value="1"/>
</dbReference>
<feature type="transmembrane region" description="Helical" evidence="9">
    <location>
        <begin position="43"/>
        <end position="61"/>
    </location>
</feature>
<keyword evidence="5" id="KW-0297">G-protein coupled receptor</keyword>
<dbReference type="OMA" id="NAYLANW"/>
<dbReference type="GO" id="GO:0004930">
    <property type="term" value="F:G protein-coupled receptor activity"/>
    <property type="evidence" value="ECO:0000318"/>
    <property type="project" value="GO_Central"/>
</dbReference>
<dbReference type="PRINTS" id="PR00237">
    <property type="entry name" value="GPCRRHODOPSN"/>
</dbReference>
<evidence type="ECO:0000256" key="4">
    <source>
        <dbReference type="ARBA" id="ARBA00022989"/>
    </source>
</evidence>
<dbReference type="InterPro" id="IPR000276">
    <property type="entry name" value="GPCR_Rhodpsn"/>
</dbReference>
<evidence type="ECO:0000256" key="2">
    <source>
        <dbReference type="ARBA" id="ARBA00022475"/>
    </source>
</evidence>
<dbReference type="InParanoid" id="D6X0Z7"/>
<feature type="transmembrane region" description="Helical" evidence="9">
    <location>
        <begin position="151"/>
        <end position="172"/>
    </location>
</feature>
<reference evidence="10 11" key="1">
    <citation type="journal article" date="2008" name="Nature">
        <title>The genome of the model beetle and pest Tribolium castaneum.</title>
        <authorList>
            <consortium name="Tribolium Genome Sequencing Consortium"/>
            <person name="Richards S."/>
            <person name="Gibbs R.A."/>
            <person name="Weinstock G.M."/>
            <person name="Brown S.J."/>
            <person name="Denell R."/>
            <person name="Beeman R.W."/>
            <person name="Gibbs R."/>
            <person name="Beeman R.W."/>
            <person name="Brown S.J."/>
            <person name="Bucher G."/>
            <person name="Friedrich M."/>
            <person name="Grimmelikhuijzen C.J."/>
            <person name="Klingler M."/>
            <person name="Lorenzen M."/>
            <person name="Richards S."/>
            <person name="Roth S."/>
            <person name="Schroder R."/>
            <person name="Tautz D."/>
            <person name="Zdobnov E.M."/>
            <person name="Muzny D."/>
            <person name="Gibbs R.A."/>
            <person name="Weinstock G.M."/>
            <person name="Attaway T."/>
            <person name="Bell S."/>
            <person name="Buhay C.J."/>
            <person name="Chandrabose M.N."/>
            <person name="Chavez D."/>
            <person name="Clerk-Blankenburg K.P."/>
            <person name="Cree A."/>
            <person name="Dao M."/>
            <person name="Davis C."/>
            <person name="Chacko J."/>
            <person name="Dinh H."/>
            <person name="Dugan-Rocha S."/>
            <person name="Fowler G."/>
            <person name="Garner T.T."/>
            <person name="Garnes J."/>
            <person name="Gnirke A."/>
            <person name="Hawes A."/>
            <person name="Hernandez J."/>
            <person name="Hines S."/>
            <person name="Holder M."/>
            <person name="Hume J."/>
            <person name="Jhangiani S.N."/>
            <person name="Joshi V."/>
            <person name="Khan Z.M."/>
            <person name="Jackson L."/>
            <person name="Kovar C."/>
            <person name="Kowis A."/>
            <person name="Lee S."/>
            <person name="Lewis L.R."/>
            <person name="Margolis J."/>
            <person name="Morgan M."/>
            <person name="Nazareth L.V."/>
            <person name="Nguyen N."/>
            <person name="Okwuonu G."/>
            <person name="Parker D."/>
            <person name="Richards S."/>
            <person name="Ruiz S.J."/>
            <person name="Santibanez J."/>
            <person name="Savard J."/>
            <person name="Scherer S.E."/>
            <person name="Schneider B."/>
            <person name="Sodergren E."/>
            <person name="Tautz D."/>
            <person name="Vattahil S."/>
            <person name="Villasana D."/>
            <person name="White C.S."/>
            <person name="Wright R."/>
            <person name="Park Y."/>
            <person name="Beeman R.W."/>
            <person name="Lord J."/>
            <person name="Oppert B."/>
            <person name="Lorenzen M."/>
            <person name="Brown S."/>
            <person name="Wang L."/>
            <person name="Savard J."/>
            <person name="Tautz D."/>
            <person name="Richards S."/>
            <person name="Weinstock G."/>
            <person name="Gibbs R.A."/>
            <person name="Liu Y."/>
            <person name="Worley K."/>
            <person name="Weinstock G."/>
            <person name="Elsik C.G."/>
            <person name="Reese J.T."/>
            <person name="Elhaik E."/>
            <person name="Landan G."/>
            <person name="Graur D."/>
            <person name="Arensburger P."/>
            <person name="Atkinson P."/>
            <person name="Beeman R.W."/>
            <person name="Beidler J."/>
            <person name="Brown S.J."/>
            <person name="Demuth J.P."/>
            <person name="Drury D.W."/>
            <person name="Du Y.Z."/>
            <person name="Fujiwara H."/>
            <person name="Lorenzen M."/>
            <person name="Maselli V."/>
            <person name="Osanai M."/>
            <person name="Park Y."/>
            <person name="Robertson H.M."/>
            <person name="Tu Z."/>
            <person name="Wang J.J."/>
            <person name="Wang S."/>
            <person name="Richards S."/>
            <person name="Song H."/>
            <person name="Zhang L."/>
            <person name="Sodergren E."/>
            <person name="Werner D."/>
            <person name="Stanke M."/>
            <person name="Morgenstern B."/>
            <person name="Solovyev V."/>
            <person name="Kosarev P."/>
            <person name="Brown G."/>
            <person name="Chen H.C."/>
            <person name="Ermolaeva O."/>
            <person name="Hlavina W."/>
            <person name="Kapustin Y."/>
            <person name="Kiryutin B."/>
            <person name="Kitts P."/>
            <person name="Maglott D."/>
            <person name="Pruitt K."/>
            <person name="Sapojnikov V."/>
            <person name="Souvorov A."/>
            <person name="Mackey A.J."/>
            <person name="Waterhouse R.M."/>
            <person name="Wyder S."/>
            <person name="Zdobnov E.M."/>
            <person name="Zdobnov E.M."/>
            <person name="Wyder S."/>
            <person name="Kriventseva E.V."/>
            <person name="Kadowaki T."/>
            <person name="Bork P."/>
            <person name="Aranda M."/>
            <person name="Bao R."/>
            <person name="Beermann A."/>
            <person name="Berns N."/>
            <person name="Bolognesi R."/>
            <person name="Bonneton F."/>
            <person name="Bopp D."/>
            <person name="Brown S.J."/>
            <person name="Bucher G."/>
            <person name="Butts T."/>
            <person name="Chaumot A."/>
            <person name="Denell R.E."/>
            <person name="Ferrier D.E."/>
            <person name="Friedrich M."/>
            <person name="Gordon C.M."/>
            <person name="Jindra M."/>
            <person name="Klingler M."/>
            <person name="Lan Q."/>
            <person name="Lattorff H.M."/>
            <person name="Laudet V."/>
            <person name="von Levetsow C."/>
            <person name="Liu Z."/>
            <person name="Lutz R."/>
            <person name="Lynch J.A."/>
            <person name="da Fonseca R.N."/>
            <person name="Posnien N."/>
            <person name="Reuter R."/>
            <person name="Roth S."/>
            <person name="Savard J."/>
            <person name="Schinko J.B."/>
            <person name="Schmitt C."/>
            <person name="Schoppmeier M."/>
            <person name="Schroder R."/>
            <person name="Shippy T.D."/>
            <person name="Simonnet F."/>
            <person name="Marques-Souza H."/>
            <person name="Tautz D."/>
            <person name="Tomoyasu Y."/>
            <person name="Trauner J."/>
            <person name="Van der Zee M."/>
            <person name="Vervoort M."/>
            <person name="Wittkopp N."/>
            <person name="Wimmer E.A."/>
            <person name="Yang X."/>
            <person name="Jones A.K."/>
            <person name="Sattelle D.B."/>
            <person name="Ebert P.R."/>
            <person name="Nelson D."/>
            <person name="Scott J.G."/>
            <person name="Beeman R.W."/>
            <person name="Muthukrishnan S."/>
            <person name="Kramer K.J."/>
            <person name="Arakane Y."/>
            <person name="Beeman R.W."/>
            <person name="Zhu Q."/>
            <person name="Hogenkamp D."/>
            <person name="Dixit R."/>
            <person name="Oppert B."/>
            <person name="Jiang H."/>
            <person name="Zou Z."/>
            <person name="Marshall J."/>
            <person name="Elpidina E."/>
            <person name="Vinokurov K."/>
            <person name="Oppert C."/>
            <person name="Zou Z."/>
            <person name="Evans J."/>
            <person name="Lu Z."/>
            <person name="Zhao P."/>
            <person name="Sumathipala N."/>
            <person name="Altincicek B."/>
            <person name="Vilcinskas A."/>
            <person name="Williams M."/>
            <person name="Hultmark D."/>
            <person name="Hetru C."/>
            <person name="Jiang H."/>
            <person name="Grimmelikhuijzen C.J."/>
            <person name="Hauser F."/>
            <person name="Cazzamali G."/>
            <person name="Williamson M."/>
            <person name="Park Y."/>
            <person name="Li B."/>
            <person name="Tanaka Y."/>
            <person name="Predel R."/>
            <person name="Neupert S."/>
            <person name="Schachtner J."/>
            <person name="Verleyen P."/>
            <person name="Raible F."/>
            <person name="Bork P."/>
            <person name="Friedrich M."/>
            <person name="Walden K.K."/>
            <person name="Robertson H.M."/>
            <person name="Angeli S."/>
            <person name="Foret S."/>
            <person name="Bucher G."/>
            <person name="Schuetz S."/>
            <person name="Maleszka R."/>
            <person name="Wimmer E.A."/>
            <person name="Beeman R.W."/>
            <person name="Lorenzen M."/>
            <person name="Tomoyasu Y."/>
            <person name="Miller S.C."/>
            <person name="Grossmann D."/>
            <person name="Bucher G."/>
        </authorList>
    </citation>
    <scope>NUCLEOTIDE SEQUENCE [LARGE SCALE GENOMIC DNA]</scope>
    <source>
        <strain evidence="10 11">Georgia GA2</strain>
    </source>
</reference>
<evidence type="ECO:0000256" key="5">
    <source>
        <dbReference type="ARBA" id="ARBA00023040"/>
    </source>
</evidence>
<sequence>MDRLERPSNFVLVPATIAILCGTIADILIISATIKTRKWYSTFNLYVMNWCLCDALLMVLQPTTYTVIFSVELVDHKVFCIWMGEIVVITIGNFIFVAALTLDWFFAQYFENFSTKIRRFSKVQIGAIWVTVVILTIYICCKCIVDKSHVWIFSVTTVSLIMYFIVQILWFIKRKTSSPANEKSNLAVALISCYFLCWFPNYLIQAIKTFEGSSEGSQESNVVTSLIGYMNSVIMLLLLYYGDGEMKKGFNNLCSRKSEETEDQQNCETLEAK</sequence>
<dbReference type="GO" id="GO:0043005">
    <property type="term" value="C:neuron projection"/>
    <property type="evidence" value="ECO:0000318"/>
    <property type="project" value="GO_Central"/>
</dbReference>
<dbReference type="SUPFAM" id="SSF81321">
    <property type="entry name" value="Family A G protein-coupled receptor-like"/>
    <property type="match status" value="1"/>
</dbReference>
<name>D6X0Z7_TRICA</name>
<reference evidence="10 11" key="2">
    <citation type="journal article" date="2010" name="Nucleic Acids Res.">
        <title>BeetleBase in 2010: revisions to provide comprehensive genomic information for Tribolium castaneum.</title>
        <authorList>
            <person name="Kim H.S."/>
            <person name="Murphy T."/>
            <person name="Xia J."/>
            <person name="Caragea D."/>
            <person name="Park Y."/>
            <person name="Beeman R.W."/>
            <person name="Lorenzen M.D."/>
            <person name="Butcher S."/>
            <person name="Manak J.R."/>
            <person name="Brown S.J."/>
        </authorList>
    </citation>
    <scope>GENOME REANNOTATION</scope>
    <source>
        <strain evidence="10 11">Georgia GA2</strain>
    </source>
</reference>
<dbReference type="PANTHER" id="PTHR24229">
    <property type="entry name" value="NEUROPEPTIDES RECEPTOR"/>
    <property type="match status" value="1"/>
</dbReference>
<evidence type="ECO:0000256" key="6">
    <source>
        <dbReference type="ARBA" id="ARBA00023136"/>
    </source>
</evidence>
<dbReference type="GO" id="GO:0005886">
    <property type="term" value="C:plasma membrane"/>
    <property type="evidence" value="ECO:0000318"/>
    <property type="project" value="GO_Central"/>
</dbReference>
<dbReference type="AlphaFoldDB" id="D6X0Z7"/>
<evidence type="ECO:0000313" key="10">
    <source>
        <dbReference type="EMBL" id="EFA09529.2"/>
    </source>
</evidence>
<feature type="transmembrane region" description="Helical" evidence="9">
    <location>
        <begin position="81"/>
        <end position="106"/>
    </location>
</feature>